<reference evidence="1 2" key="1">
    <citation type="submission" date="2024-01" db="EMBL/GenBank/DDBJ databases">
        <title>The complete chloroplast genome sequence of Lithospermum erythrorhizon: insights into the phylogenetic relationship among Boraginaceae species and the maternal lineages of purple gromwells.</title>
        <authorList>
            <person name="Okada T."/>
            <person name="Watanabe K."/>
        </authorList>
    </citation>
    <scope>NUCLEOTIDE SEQUENCE [LARGE SCALE GENOMIC DNA]</scope>
</reference>
<evidence type="ECO:0000313" key="2">
    <source>
        <dbReference type="Proteomes" id="UP001454036"/>
    </source>
</evidence>
<dbReference type="EMBL" id="BAABME010001966">
    <property type="protein sequence ID" value="GAA0152349.1"/>
    <property type="molecule type" value="Genomic_DNA"/>
</dbReference>
<protein>
    <submittedName>
        <fullName evidence="1">Uncharacterized protein</fullName>
    </submittedName>
</protein>
<sequence length="129" mass="14285">MGEFLCHYDVIPRSSTVNKPVLKRGDDGVHVWKIIRTREFVVRHLKDDGFYFITREMAIQIGNLGRGHGVGNVGEGFKLNLRSGAIGGIEKIGKIAFTVITNFAVFSNKSARDISKFMDIVGPGLMSNM</sequence>
<dbReference type="Proteomes" id="UP001454036">
    <property type="component" value="Unassembled WGS sequence"/>
</dbReference>
<comment type="caution">
    <text evidence="1">The sequence shown here is derived from an EMBL/GenBank/DDBJ whole genome shotgun (WGS) entry which is preliminary data.</text>
</comment>
<organism evidence="1 2">
    <name type="scientific">Lithospermum erythrorhizon</name>
    <name type="common">Purple gromwell</name>
    <name type="synonym">Lithospermum officinale var. erythrorhizon</name>
    <dbReference type="NCBI Taxonomy" id="34254"/>
    <lineage>
        <taxon>Eukaryota</taxon>
        <taxon>Viridiplantae</taxon>
        <taxon>Streptophyta</taxon>
        <taxon>Embryophyta</taxon>
        <taxon>Tracheophyta</taxon>
        <taxon>Spermatophyta</taxon>
        <taxon>Magnoliopsida</taxon>
        <taxon>eudicotyledons</taxon>
        <taxon>Gunneridae</taxon>
        <taxon>Pentapetalae</taxon>
        <taxon>asterids</taxon>
        <taxon>lamiids</taxon>
        <taxon>Boraginales</taxon>
        <taxon>Boraginaceae</taxon>
        <taxon>Boraginoideae</taxon>
        <taxon>Lithospermeae</taxon>
        <taxon>Lithospermum</taxon>
    </lineage>
</organism>
<proteinExistence type="predicted"/>
<dbReference type="AlphaFoldDB" id="A0AAV3PL51"/>
<name>A0AAV3PL51_LITER</name>
<accession>A0AAV3PL51</accession>
<gene>
    <name evidence="1" type="ORF">LIER_10853</name>
</gene>
<evidence type="ECO:0000313" key="1">
    <source>
        <dbReference type="EMBL" id="GAA0152349.1"/>
    </source>
</evidence>
<keyword evidence="2" id="KW-1185">Reference proteome</keyword>